<dbReference type="GO" id="GO:0050532">
    <property type="term" value="F:2-phosphosulfolactate phosphatase activity"/>
    <property type="evidence" value="ECO:0007669"/>
    <property type="project" value="UniProtKB-EC"/>
</dbReference>
<evidence type="ECO:0000256" key="4">
    <source>
        <dbReference type="ARBA" id="ARBA00021948"/>
    </source>
</evidence>
<reference evidence="9 10" key="1">
    <citation type="journal article" date="2019" name="Nat. Microbiol.">
        <title>Mediterranean grassland soil C-N compound turnover is dependent on rainfall and depth, and is mediated by genomically divergent microorganisms.</title>
        <authorList>
            <person name="Diamond S."/>
            <person name="Andeer P.F."/>
            <person name="Li Z."/>
            <person name="Crits-Christoph A."/>
            <person name="Burstein D."/>
            <person name="Anantharaman K."/>
            <person name="Lane K.R."/>
            <person name="Thomas B.C."/>
            <person name="Pan C."/>
            <person name="Northen T.R."/>
            <person name="Banfield J.F."/>
        </authorList>
    </citation>
    <scope>NUCLEOTIDE SEQUENCE [LARGE SCALE GENOMIC DNA]</scope>
    <source>
        <strain evidence="9">WS_2</strain>
    </source>
</reference>
<evidence type="ECO:0000256" key="1">
    <source>
        <dbReference type="ARBA" id="ARBA00001946"/>
    </source>
</evidence>
<evidence type="ECO:0000256" key="6">
    <source>
        <dbReference type="ARBA" id="ARBA00022842"/>
    </source>
</evidence>
<name>A0A538SGT7_UNCEI</name>
<comment type="catalytic activity">
    <reaction evidence="7">
        <text>(2R)-O-phospho-3-sulfolactate + H2O = (2R)-3-sulfolactate + phosphate</text>
        <dbReference type="Rhea" id="RHEA:23416"/>
        <dbReference type="ChEBI" id="CHEBI:15377"/>
        <dbReference type="ChEBI" id="CHEBI:15597"/>
        <dbReference type="ChEBI" id="CHEBI:43474"/>
        <dbReference type="ChEBI" id="CHEBI:58738"/>
        <dbReference type="EC" id="3.1.3.71"/>
    </reaction>
</comment>
<sequence>MRVRVVLVSGAGEGGGDRFAALNATLPGRMSGTPDGSRRAAKRAPPPSPAPESERGWPRDERRLAAVVIDVLRATTTLTVAFAHGARRVIPVAGIEQAFAWRAREPGVLLCGEREGLKVPGFDLGNSPEEYHAEAVVGRTVVFASTNGSRAMLACAGCGVRLLGAFVNASVVVDALKDRNYVRLQCAAKEGRFALEDAACAGWLCEALAARGARIEGDGARLAAALAPRDTAAIHALVQGSAHGRTLRALGPAFARDVEFCAGLDRIDRVFGFDA</sequence>
<comment type="cofactor">
    <cofactor evidence="1">
        <name>Mg(2+)</name>
        <dbReference type="ChEBI" id="CHEBI:18420"/>
    </cofactor>
</comment>
<dbReference type="EC" id="3.1.3.71" evidence="3"/>
<protein>
    <recommendedName>
        <fullName evidence="4">Probable 2-phosphosulfolactate phosphatase</fullName>
        <ecNumber evidence="3">3.1.3.71</ecNumber>
    </recommendedName>
</protein>
<evidence type="ECO:0000256" key="2">
    <source>
        <dbReference type="ARBA" id="ARBA00009997"/>
    </source>
</evidence>
<evidence type="ECO:0000256" key="5">
    <source>
        <dbReference type="ARBA" id="ARBA00022801"/>
    </source>
</evidence>
<accession>A0A538SGT7</accession>
<organism evidence="9 10">
    <name type="scientific">Eiseniibacteriota bacterium</name>
    <dbReference type="NCBI Taxonomy" id="2212470"/>
    <lineage>
        <taxon>Bacteria</taxon>
        <taxon>Candidatus Eiseniibacteriota</taxon>
    </lineage>
</organism>
<evidence type="ECO:0000256" key="7">
    <source>
        <dbReference type="ARBA" id="ARBA00033711"/>
    </source>
</evidence>
<dbReference type="GO" id="GO:0050545">
    <property type="term" value="F:sulfopyruvate decarboxylase activity"/>
    <property type="evidence" value="ECO:0007669"/>
    <property type="project" value="TreeGrafter"/>
</dbReference>
<dbReference type="SUPFAM" id="SSF142823">
    <property type="entry name" value="ComB-like"/>
    <property type="match status" value="1"/>
</dbReference>
<dbReference type="GO" id="GO:0000287">
    <property type="term" value="F:magnesium ion binding"/>
    <property type="evidence" value="ECO:0007669"/>
    <property type="project" value="InterPro"/>
</dbReference>
<dbReference type="AlphaFoldDB" id="A0A538SGT7"/>
<dbReference type="InterPro" id="IPR005238">
    <property type="entry name" value="ComB-like"/>
</dbReference>
<evidence type="ECO:0000256" key="3">
    <source>
        <dbReference type="ARBA" id="ARBA00012953"/>
    </source>
</evidence>
<keyword evidence="6" id="KW-0460">Magnesium</keyword>
<evidence type="ECO:0000256" key="8">
    <source>
        <dbReference type="SAM" id="MobiDB-lite"/>
    </source>
</evidence>
<dbReference type="EMBL" id="VBOS01000407">
    <property type="protein sequence ID" value="TMQ50586.1"/>
    <property type="molecule type" value="Genomic_DNA"/>
</dbReference>
<evidence type="ECO:0000313" key="9">
    <source>
        <dbReference type="EMBL" id="TMQ50586.1"/>
    </source>
</evidence>
<dbReference type="PANTHER" id="PTHR37311:SF1">
    <property type="entry name" value="2-PHOSPHOSULFOLACTATE PHOSPHATASE-RELATED"/>
    <property type="match status" value="1"/>
</dbReference>
<evidence type="ECO:0000313" key="10">
    <source>
        <dbReference type="Proteomes" id="UP000317716"/>
    </source>
</evidence>
<comment type="caution">
    <text evidence="9">The sequence shown here is derived from an EMBL/GenBank/DDBJ whole genome shotgun (WGS) entry which is preliminary data.</text>
</comment>
<gene>
    <name evidence="9" type="ORF">E6K72_11325</name>
</gene>
<dbReference type="InterPro" id="IPR036702">
    <property type="entry name" value="ComB-like_sf"/>
</dbReference>
<dbReference type="PANTHER" id="PTHR37311">
    <property type="entry name" value="2-PHOSPHOSULFOLACTATE PHOSPHATASE-RELATED"/>
    <property type="match status" value="1"/>
</dbReference>
<dbReference type="Gene3D" id="3.90.1560.10">
    <property type="entry name" value="ComB-like"/>
    <property type="match status" value="1"/>
</dbReference>
<comment type="similarity">
    <text evidence="2">Belongs to the ComB family.</text>
</comment>
<proteinExistence type="inferred from homology"/>
<feature type="region of interest" description="Disordered" evidence="8">
    <location>
        <begin position="24"/>
        <end position="59"/>
    </location>
</feature>
<dbReference type="Pfam" id="PF04029">
    <property type="entry name" value="2-ph_phosp"/>
    <property type="match status" value="1"/>
</dbReference>
<keyword evidence="5" id="KW-0378">Hydrolase</keyword>
<dbReference type="Proteomes" id="UP000317716">
    <property type="component" value="Unassembled WGS sequence"/>
</dbReference>